<dbReference type="GO" id="GO:0000184">
    <property type="term" value="P:nuclear-transcribed mRNA catabolic process, nonsense-mediated decay"/>
    <property type="evidence" value="ECO:0007669"/>
    <property type="project" value="TreeGrafter"/>
</dbReference>
<keyword evidence="6" id="KW-0694">RNA-binding</keyword>
<evidence type="ECO:0000256" key="6">
    <source>
        <dbReference type="ARBA" id="ARBA00022884"/>
    </source>
</evidence>
<feature type="region of interest" description="Disordered" evidence="11">
    <location>
        <begin position="1"/>
        <end position="25"/>
    </location>
</feature>
<keyword evidence="14" id="KW-1185">Reference proteome</keyword>
<dbReference type="EMBL" id="LT635760">
    <property type="protein sequence ID" value="SGZ54924.1"/>
    <property type="molecule type" value="Genomic_DNA"/>
</dbReference>
<evidence type="ECO:0000256" key="5">
    <source>
        <dbReference type="ARBA" id="ARBA00022816"/>
    </source>
</evidence>
<dbReference type="AlphaFoldDB" id="A0A1L0DEC1"/>
<dbReference type="Gene3D" id="1.25.40.180">
    <property type="match status" value="3"/>
</dbReference>
<gene>
    <name evidence="13" type="ORF">SAMEA4029010_CIC11G00000001561</name>
</gene>
<dbReference type="InterPro" id="IPR015174">
    <property type="entry name" value="MIF4G-like_typ-2"/>
</dbReference>
<evidence type="ECO:0000313" key="14">
    <source>
        <dbReference type="Proteomes" id="UP000182334"/>
    </source>
</evidence>
<evidence type="ECO:0000256" key="7">
    <source>
        <dbReference type="ARBA" id="ARBA00023187"/>
    </source>
</evidence>
<dbReference type="GO" id="GO:0000339">
    <property type="term" value="F:RNA cap binding"/>
    <property type="evidence" value="ECO:0007669"/>
    <property type="project" value="InterPro"/>
</dbReference>
<dbReference type="InterPro" id="IPR027159">
    <property type="entry name" value="CBP80"/>
</dbReference>
<evidence type="ECO:0000256" key="3">
    <source>
        <dbReference type="ARBA" id="ARBA00022448"/>
    </source>
</evidence>
<comment type="subcellular location">
    <subcellularLocation>
        <location evidence="1">Nucleus</location>
    </subcellularLocation>
</comment>
<dbReference type="GO" id="GO:0005634">
    <property type="term" value="C:nucleus"/>
    <property type="evidence" value="ECO:0007669"/>
    <property type="project" value="UniProtKB-SubCell"/>
</dbReference>
<keyword evidence="4" id="KW-0507">mRNA processing</keyword>
<evidence type="ECO:0000256" key="4">
    <source>
        <dbReference type="ARBA" id="ARBA00022664"/>
    </source>
</evidence>
<dbReference type="InterPro" id="IPR003890">
    <property type="entry name" value="MIF4G-like_typ-3"/>
</dbReference>
<dbReference type="FunFam" id="1.25.40.180:FF:000056">
    <property type="entry name" value="Sto1p"/>
    <property type="match status" value="1"/>
</dbReference>
<name>A0A1L0DEC1_9ASCO</name>
<dbReference type="PANTHER" id="PTHR12412">
    <property type="entry name" value="CAP BINDING PROTEIN"/>
    <property type="match status" value="1"/>
</dbReference>
<evidence type="ECO:0000256" key="2">
    <source>
        <dbReference type="ARBA" id="ARBA00007413"/>
    </source>
</evidence>
<dbReference type="SUPFAM" id="SSF48371">
    <property type="entry name" value="ARM repeat"/>
    <property type="match status" value="3"/>
</dbReference>
<organism evidence="13 14">
    <name type="scientific">Sungouiella intermedia</name>
    <dbReference type="NCBI Taxonomy" id="45354"/>
    <lineage>
        <taxon>Eukaryota</taxon>
        <taxon>Fungi</taxon>
        <taxon>Dikarya</taxon>
        <taxon>Ascomycota</taxon>
        <taxon>Saccharomycotina</taxon>
        <taxon>Pichiomycetes</taxon>
        <taxon>Metschnikowiaceae</taxon>
        <taxon>Sungouiella</taxon>
    </lineage>
</organism>
<evidence type="ECO:0000256" key="1">
    <source>
        <dbReference type="ARBA" id="ARBA00004123"/>
    </source>
</evidence>
<evidence type="ECO:0000259" key="12">
    <source>
        <dbReference type="SMART" id="SM00543"/>
    </source>
</evidence>
<accession>A0A1L0DEC1</accession>
<evidence type="ECO:0000256" key="8">
    <source>
        <dbReference type="ARBA" id="ARBA00023242"/>
    </source>
</evidence>
<protein>
    <recommendedName>
        <fullName evidence="10">Nuclear cap-binding protein complex subunit 1</fullName>
    </recommendedName>
    <alternativeName>
        <fullName evidence="9">80 kDa nuclear cap-binding protein</fullName>
    </alternativeName>
</protein>
<dbReference type="GO" id="GO:0003729">
    <property type="term" value="F:mRNA binding"/>
    <property type="evidence" value="ECO:0007669"/>
    <property type="project" value="TreeGrafter"/>
</dbReference>
<dbReference type="GO" id="GO:0008380">
    <property type="term" value="P:RNA splicing"/>
    <property type="evidence" value="ECO:0007669"/>
    <property type="project" value="UniProtKB-KW"/>
</dbReference>
<dbReference type="Pfam" id="PF09088">
    <property type="entry name" value="MIF4G_like"/>
    <property type="match status" value="1"/>
</dbReference>
<feature type="compositionally biased region" description="Basic and acidic residues" evidence="11">
    <location>
        <begin position="1"/>
        <end position="12"/>
    </location>
</feature>
<dbReference type="Pfam" id="PF09090">
    <property type="entry name" value="MIF4G_like_2"/>
    <property type="match status" value="1"/>
</dbReference>
<dbReference type="GO" id="GO:0005846">
    <property type="term" value="C:nuclear cap binding complex"/>
    <property type="evidence" value="ECO:0007669"/>
    <property type="project" value="InterPro"/>
</dbReference>
<dbReference type="SMART" id="SM00543">
    <property type="entry name" value="MIF4G"/>
    <property type="match status" value="1"/>
</dbReference>
<dbReference type="OrthoDB" id="10252707at2759"/>
<dbReference type="GO" id="GO:0006397">
    <property type="term" value="P:mRNA processing"/>
    <property type="evidence" value="ECO:0007669"/>
    <property type="project" value="UniProtKB-KW"/>
</dbReference>
<dbReference type="STRING" id="45354.A0A1L0DEC1"/>
<dbReference type="InterPro" id="IPR016024">
    <property type="entry name" value="ARM-type_fold"/>
</dbReference>
<keyword evidence="7" id="KW-0508">mRNA splicing</keyword>
<comment type="similarity">
    <text evidence="2">Belongs to the NCBP1 family.</text>
</comment>
<reference evidence="13 14" key="1">
    <citation type="submission" date="2016-10" db="EMBL/GenBank/DDBJ databases">
        <authorList>
            <person name="de Groot N.N."/>
        </authorList>
    </citation>
    <scope>NUCLEOTIDE SEQUENCE [LARGE SCALE GENOMIC DNA]</scope>
    <source>
        <strain evidence="13 14">CBS 141442</strain>
    </source>
</reference>
<dbReference type="GO" id="GO:0006406">
    <property type="term" value="P:mRNA export from nucleus"/>
    <property type="evidence" value="ECO:0007669"/>
    <property type="project" value="InterPro"/>
</dbReference>
<proteinExistence type="inferred from homology"/>
<evidence type="ECO:0000313" key="13">
    <source>
        <dbReference type="EMBL" id="SGZ54924.1"/>
    </source>
</evidence>
<evidence type="ECO:0000256" key="11">
    <source>
        <dbReference type="SAM" id="MobiDB-lite"/>
    </source>
</evidence>
<feature type="domain" description="MIF4G" evidence="12">
    <location>
        <begin position="37"/>
        <end position="270"/>
    </location>
</feature>
<evidence type="ECO:0000256" key="10">
    <source>
        <dbReference type="ARBA" id="ARBA00074671"/>
    </source>
</evidence>
<keyword evidence="8" id="KW-0539">Nucleus</keyword>
<dbReference type="InterPro" id="IPR015172">
    <property type="entry name" value="MIF4G-like_typ-1"/>
</dbReference>
<keyword evidence="5" id="KW-0509">mRNA transport</keyword>
<dbReference type="Proteomes" id="UP000182334">
    <property type="component" value="Chromosome V"/>
</dbReference>
<dbReference type="PANTHER" id="PTHR12412:SF2">
    <property type="entry name" value="NUCLEAR CAP-BINDING PROTEIN SUBUNIT 1"/>
    <property type="match status" value="1"/>
</dbReference>
<sequence>MENPAKRSRDDFEGPGADGEDYDAGKRQHVDPITELIGNICKDIRRIGENSNLANQVDDITYISNPIVAEFEKIDKLRDAILATLYAVVIEQPQKIPNISILIFICNAKNFLVAKYVVEFFHAKAQELLDKLKDQDTAMEDTEAKPESESTEETKAVENAGVFNDLKSVFKFLAALSPIIEDGAVTNILKLFLSAAIDLQNSTDERNGTAEEIFYNVLIATPYLFANDFSQSTIDQVNDIVELATSFKIVELDPLRTISILEPFDSKNDNFADSLPYKPQKIINLILPALVTLQTPEKDWKSLRGSLFLEFDELVQPIISDALKSNSISSEVIRHALPQFSIPSTEQLAKYKPDGLIDNLWYEHPRLLFQVYNTTTEFQTVPPIESYFGLFFKDLAFDILTNMSFNQKEASIQLSILDLFCSRDLFSPPGSSVDQLALIAKDNEAGENVPPLSTWKVEDVAVESILTMIFQLPKPLHYEIYYYTVLISCCRESPESIAPVFGRAIRFLYNNLETLDYELKIRYMDWMTTQISNFDFSWKWDEWAPDSIKYSNLTYHPKKNFIKNLIAKEIRLSNKARIKDSFVTMKAGEDGENRLMALEEFYKYLNISLFPNATQFIIDYDYELYGGNNEELKNTISKAITQRKESMSSKLMLSPQEELIYEFSNPLLPLNEVANKLYDFIIANWRSNEQFYEMLNETVEAIKSSIVDVNSERILINLLFQTYAYIGSRSIYSVVSILNRDVAKLKYISGVEVSEEDYKVSGTDFKFPDLNLTPQDFNNRQKWTIESILRIWIHQPQVAFLILEYLIEFGILKPQFIIQKALESDHNLIINNVSCMESINRVLSASSKKDEFKEVILTLFTLIVENLNNIVSKLELKNPETEEVKIIKDFTDEESNDAALMEKIDLQWLFYEYKGLLKTYLRKFNLQHSDFSEDVKNVLNDIKNEPVKTDVLGWIQELRY</sequence>
<keyword evidence="3" id="KW-0813">Transport</keyword>
<evidence type="ECO:0000256" key="9">
    <source>
        <dbReference type="ARBA" id="ARBA00030965"/>
    </source>
</evidence>